<feature type="compositionally biased region" description="Polar residues" evidence="1">
    <location>
        <begin position="27"/>
        <end position="40"/>
    </location>
</feature>
<feature type="compositionally biased region" description="Polar residues" evidence="1">
    <location>
        <begin position="127"/>
        <end position="144"/>
    </location>
</feature>
<accession>A0A0S2TG25</accession>
<dbReference type="Pfam" id="PF01471">
    <property type="entry name" value="PG_binding_1"/>
    <property type="match status" value="1"/>
</dbReference>
<evidence type="ECO:0000313" key="4">
    <source>
        <dbReference type="EMBL" id="ALP54029.1"/>
    </source>
</evidence>
<feature type="compositionally biased region" description="Low complexity" evidence="1">
    <location>
        <begin position="41"/>
        <end position="59"/>
    </location>
</feature>
<sequence>MKLTHIARTGALSLLVAFTAVGLASAGQDSGKAQSGASTGMQSSSQSNAQSNAMSQQQNAAVKQVQQALQEKGYEVGAIDGKWGKQSTRALKQYQRDNNIAATGNLNRQTADRLGLSTGEFARFEEQSGQAIGSQEQGRSTLQQDVEDWPSSHDVPDPHEVDP</sequence>
<evidence type="ECO:0000256" key="2">
    <source>
        <dbReference type="SAM" id="SignalP"/>
    </source>
</evidence>
<dbReference type="STRING" id="1748243.Tel_13305"/>
<dbReference type="SUPFAM" id="SSF47090">
    <property type="entry name" value="PGBD-like"/>
    <property type="match status" value="1"/>
</dbReference>
<organism evidence="4 5">
    <name type="scientific">Candidatus Tenderia electrophaga</name>
    <dbReference type="NCBI Taxonomy" id="1748243"/>
    <lineage>
        <taxon>Bacteria</taxon>
        <taxon>Pseudomonadati</taxon>
        <taxon>Pseudomonadota</taxon>
        <taxon>Gammaproteobacteria</taxon>
        <taxon>Candidatus Tenderiales</taxon>
        <taxon>Candidatus Tenderiaceae</taxon>
        <taxon>Candidatus Tenderia</taxon>
    </lineage>
</organism>
<feature type="chain" id="PRO_5006604968" description="Peptidoglycan binding-like domain-containing protein" evidence="2">
    <location>
        <begin position="27"/>
        <end position="163"/>
    </location>
</feature>
<dbReference type="InterPro" id="IPR002477">
    <property type="entry name" value="Peptidoglycan-bd-like"/>
</dbReference>
<evidence type="ECO:0000313" key="5">
    <source>
        <dbReference type="Proteomes" id="UP000055136"/>
    </source>
</evidence>
<dbReference type="InterPro" id="IPR036365">
    <property type="entry name" value="PGBD-like_sf"/>
</dbReference>
<dbReference type="EMBL" id="CP013099">
    <property type="protein sequence ID" value="ALP54029.1"/>
    <property type="molecule type" value="Genomic_DNA"/>
</dbReference>
<dbReference type="KEGG" id="tee:Tel_13305"/>
<gene>
    <name evidence="4" type="ORF">Tel_13305</name>
</gene>
<feature type="domain" description="Peptidoglycan binding-like" evidence="3">
    <location>
        <begin position="59"/>
        <end position="114"/>
    </location>
</feature>
<name>A0A0S2TG25_9GAMM</name>
<proteinExistence type="predicted"/>
<feature type="region of interest" description="Disordered" evidence="1">
    <location>
        <begin position="27"/>
        <end position="59"/>
    </location>
</feature>
<feature type="signal peptide" evidence="2">
    <location>
        <begin position="1"/>
        <end position="26"/>
    </location>
</feature>
<dbReference type="Gene3D" id="1.10.101.10">
    <property type="entry name" value="PGBD-like superfamily/PGBD"/>
    <property type="match status" value="1"/>
</dbReference>
<evidence type="ECO:0000259" key="3">
    <source>
        <dbReference type="Pfam" id="PF01471"/>
    </source>
</evidence>
<dbReference type="AlphaFoldDB" id="A0A0S2TG25"/>
<keyword evidence="2" id="KW-0732">Signal</keyword>
<feature type="region of interest" description="Disordered" evidence="1">
    <location>
        <begin position="126"/>
        <end position="163"/>
    </location>
</feature>
<dbReference type="Proteomes" id="UP000055136">
    <property type="component" value="Chromosome"/>
</dbReference>
<keyword evidence="5" id="KW-1185">Reference proteome</keyword>
<reference evidence="4" key="1">
    <citation type="submission" date="2015-10" db="EMBL/GenBank/DDBJ databases">
        <title>Description of Candidatus Tenderia electrophaga gen. nov, sp. nov., an Uncultivated Electroautotroph from a Biocathode Enrichment.</title>
        <authorList>
            <person name="Eddie B.J."/>
            <person name="Malanoski A.P."/>
            <person name="Wang Z."/>
            <person name="Hall R.J."/>
            <person name="Oh S.D."/>
            <person name="Heiner C."/>
            <person name="Lin B."/>
            <person name="Strycharz-Glaven S.M."/>
        </authorList>
    </citation>
    <scope>NUCLEOTIDE SEQUENCE [LARGE SCALE GENOMIC DNA]</scope>
    <source>
        <strain evidence="4">NRL1</strain>
    </source>
</reference>
<feature type="compositionally biased region" description="Basic and acidic residues" evidence="1">
    <location>
        <begin position="150"/>
        <end position="163"/>
    </location>
</feature>
<dbReference type="InterPro" id="IPR036366">
    <property type="entry name" value="PGBDSf"/>
</dbReference>
<evidence type="ECO:0000256" key="1">
    <source>
        <dbReference type="SAM" id="MobiDB-lite"/>
    </source>
</evidence>
<protein>
    <recommendedName>
        <fullName evidence="3">Peptidoglycan binding-like domain-containing protein</fullName>
    </recommendedName>
</protein>